<evidence type="ECO:0000313" key="2">
    <source>
        <dbReference type="Proteomes" id="UP000675653"/>
    </source>
</evidence>
<keyword evidence="2" id="KW-1185">Reference proteome</keyword>
<protein>
    <submittedName>
        <fullName evidence="1">Uncharacterized protein</fullName>
    </submittedName>
</protein>
<comment type="caution">
    <text evidence="1">The sequence shown here is derived from an EMBL/GenBank/DDBJ whole genome shotgun (WGS) entry which is preliminary data.</text>
</comment>
<evidence type="ECO:0000313" key="1">
    <source>
        <dbReference type="EMBL" id="MBR7628530.1"/>
    </source>
</evidence>
<dbReference type="Proteomes" id="UP000675653">
    <property type="component" value="Unassembled WGS sequence"/>
</dbReference>
<sequence>MSIPHLSLMDARHLQLAAQGLLAPRLQYGAIPAPLLALWRDLDGT</sequence>
<dbReference type="RefSeq" id="WP_212513097.1">
    <property type="nucleotide sequence ID" value="NZ_CAWQDX010000035.1"/>
</dbReference>
<gene>
    <name evidence="1" type="ORF">KAT72_05690</name>
</gene>
<name>A0ABS5GN21_9GAMM</name>
<reference evidence="1 2" key="1">
    <citation type="submission" date="2021-04" db="EMBL/GenBank/DDBJ databases">
        <title>Draft Genome of Aeromonas popoffii ID682, isolated from a natural water source in Idaho.</title>
        <authorList>
            <person name="Testerman T."/>
            <person name="Graf J."/>
        </authorList>
    </citation>
    <scope>NUCLEOTIDE SEQUENCE [LARGE SCALE GENOMIC DNA]</scope>
    <source>
        <strain evidence="1 2">ID682</strain>
    </source>
</reference>
<proteinExistence type="predicted"/>
<dbReference type="EMBL" id="JAGRZL010000014">
    <property type="protein sequence ID" value="MBR7628530.1"/>
    <property type="molecule type" value="Genomic_DNA"/>
</dbReference>
<organism evidence="1 2">
    <name type="scientific">Aeromonas popoffii</name>
    <dbReference type="NCBI Taxonomy" id="70856"/>
    <lineage>
        <taxon>Bacteria</taxon>
        <taxon>Pseudomonadati</taxon>
        <taxon>Pseudomonadota</taxon>
        <taxon>Gammaproteobacteria</taxon>
        <taxon>Aeromonadales</taxon>
        <taxon>Aeromonadaceae</taxon>
        <taxon>Aeromonas</taxon>
    </lineage>
</organism>
<accession>A0ABS5GN21</accession>